<dbReference type="Gene3D" id="3.30.565.10">
    <property type="entry name" value="Histidine kinase-like ATPase, C-terminal domain"/>
    <property type="match status" value="1"/>
</dbReference>
<sequence length="618" mass="66738">MIDCHVPPRRAVIAILVALLLAIVGTASSRGAIAAPIRVGVLAYRGGDHAEAVWGPTIGYLSRALPDDDVVMVALDLAGIRKAVAEGSVDFILTNTGNYVELEAAFGVSRIATLHSLRSGESGGAVGSVIVTRRDEKDITTLADLRGRSVIAVDAEAFGGFQIGWGEMLKAGVDPFKDLSELRFSGFPVDRIAFAVTRGEVDAGIMRACVLEDLAREGRVKLSDFHVLGERNVPGFDCLLSTPLYPDWPFARLAATPEALAKKVAIALFEMRSDDPAAVAGNYEGWSVPMDYQPVHALFWALRIGPYANLRNPSLLDVAKANWHWLVMALIALAWWIWHALRVEHLVKVRTGELEAVNLELRREMAERRRAEDEARERQREMDHVGRLSILGEMASNLAHELNQPLGAIANYARGCTRRISAGLARPEDLVSATEAIAHEAERAGKVVARIRAFVKKRPIQLGATDVNAAISSALALCEPRARGDRVPLALDLGEGLPAVAADPVQIEQVVINLVKNALDAMTDDAARLKGIRIASHLAEPGKVEVSVADHGPGFSLEASQRLFEAYFTTKRDGMGLGLSICRTIIESHGGHLTARDNPDGGAIVAFTLPTLNKEGKR</sequence>
<dbReference type="InterPro" id="IPR036890">
    <property type="entry name" value="HATPase_C_sf"/>
</dbReference>
<dbReference type="OrthoDB" id="226486at2"/>
<dbReference type="RefSeq" id="WP_078707593.1">
    <property type="nucleotide sequence ID" value="NZ_FUXL01000004.1"/>
</dbReference>
<dbReference type="InterPro" id="IPR036097">
    <property type="entry name" value="HisK_dim/P_sf"/>
</dbReference>
<dbReference type="InterPro" id="IPR004358">
    <property type="entry name" value="Sig_transdc_His_kin-like_C"/>
</dbReference>
<dbReference type="PANTHER" id="PTHR43065:SF46">
    <property type="entry name" value="C4-DICARBOXYLATE TRANSPORT SENSOR PROTEIN DCTB"/>
    <property type="match status" value="1"/>
</dbReference>
<proteinExistence type="predicted"/>
<dbReference type="SUPFAM" id="SSF53850">
    <property type="entry name" value="Periplasmic binding protein-like II"/>
    <property type="match status" value="1"/>
</dbReference>
<evidence type="ECO:0000256" key="6">
    <source>
        <dbReference type="ARBA" id="ARBA00022777"/>
    </source>
</evidence>
<evidence type="ECO:0000313" key="12">
    <source>
        <dbReference type="Proteomes" id="UP000190135"/>
    </source>
</evidence>
<dbReference type="GO" id="GO:0005524">
    <property type="term" value="F:ATP binding"/>
    <property type="evidence" value="ECO:0007669"/>
    <property type="project" value="UniProtKB-KW"/>
</dbReference>
<evidence type="ECO:0000256" key="7">
    <source>
        <dbReference type="ARBA" id="ARBA00022840"/>
    </source>
</evidence>
<keyword evidence="9" id="KW-0175">Coiled coil</keyword>
<dbReference type="GO" id="GO:0000155">
    <property type="term" value="F:phosphorelay sensor kinase activity"/>
    <property type="evidence" value="ECO:0007669"/>
    <property type="project" value="InterPro"/>
</dbReference>
<dbReference type="InterPro" id="IPR003661">
    <property type="entry name" value="HisK_dim/P_dom"/>
</dbReference>
<reference evidence="11 12" key="1">
    <citation type="submission" date="2017-02" db="EMBL/GenBank/DDBJ databases">
        <authorList>
            <person name="Peterson S.W."/>
        </authorList>
    </citation>
    <scope>NUCLEOTIDE SEQUENCE [LARGE SCALE GENOMIC DNA]</scope>
    <source>
        <strain evidence="11 12">USBA 369</strain>
    </source>
</reference>
<dbReference type="Pfam" id="PF12974">
    <property type="entry name" value="Phosphonate-bd"/>
    <property type="match status" value="1"/>
</dbReference>
<evidence type="ECO:0000256" key="8">
    <source>
        <dbReference type="ARBA" id="ARBA00023012"/>
    </source>
</evidence>
<name>A0A1T4PMX3_9HYPH</name>
<dbReference type="PRINTS" id="PR00344">
    <property type="entry name" value="BCTRLSENSOR"/>
</dbReference>
<dbReference type="EMBL" id="FUXL01000004">
    <property type="protein sequence ID" value="SJZ92238.1"/>
    <property type="molecule type" value="Genomic_DNA"/>
</dbReference>
<protein>
    <recommendedName>
        <fullName evidence="2">histidine kinase</fullName>
        <ecNumber evidence="2">2.7.13.3</ecNumber>
    </recommendedName>
</protein>
<dbReference type="InterPro" id="IPR003594">
    <property type="entry name" value="HATPase_dom"/>
</dbReference>
<dbReference type="SUPFAM" id="SSF47384">
    <property type="entry name" value="Homodimeric domain of signal transducing histidine kinase"/>
    <property type="match status" value="1"/>
</dbReference>
<dbReference type="SMART" id="SM00388">
    <property type="entry name" value="HisKA"/>
    <property type="match status" value="1"/>
</dbReference>
<comment type="catalytic activity">
    <reaction evidence="1">
        <text>ATP + protein L-histidine = ADP + protein N-phospho-L-histidine.</text>
        <dbReference type="EC" id="2.7.13.3"/>
    </reaction>
</comment>
<evidence type="ECO:0000259" key="10">
    <source>
        <dbReference type="PROSITE" id="PS50109"/>
    </source>
</evidence>
<keyword evidence="7" id="KW-0067">ATP-binding</keyword>
<dbReference type="STRING" id="1365950.SAMN05428963_10439"/>
<dbReference type="EC" id="2.7.13.3" evidence="2"/>
<evidence type="ECO:0000256" key="4">
    <source>
        <dbReference type="ARBA" id="ARBA00022679"/>
    </source>
</evidence>
<dbReference type="SMART" id="SM00387">
    <property type="entry name" value="HATPase_c"/>
    <property type="match status" value="1"/>
</dbReference>
<dbReference type="AlphaFoldDB" id="A0A1T4PMX3"/>
<evidence type="ECO:0000256" key="2">
    <source>
        <dbReference type="ARBA" id="ARBA00012438"/>
    </source>
</evidence>
<evidence type="ECO:0000256" key="5">
    <source>
        <dbReference type="ARBA" id="ARBA00022741"/>
    </source>
</evidence>
<accession>A0A1T4PMX3</accession>
<dbReference type="Pfam" id="PF02518">
    <property type="entry name" value="HATPase_c"/>
    <property type="match status" value="1"/>
</dbReference>
<keyword evidence="6 11" id="KW-0418">Kinase</keyword>
<keyword evidence="5" id="KW-0547">Nucleotide-binding</keyword>
<dbReference type="Gene3D" id="3.40.190.10">
    <property type="entry name" value="Periplasmic binding protein-like II"/>
    <property type="match status" value="2"/>
</dbReference>
<dbReference type="PROSITE" id="PS50109">
    <property type="entry name" value="HIS_KIN"/>
    <property type="match status" value="1"/>
</dbReference>
<organism evidence="11 12">
    <name type="scientific">Consotaella salsifontis</name>
    <dbReference type="NCBI Taxonomy" id="1365950"/>
    <lineage>
        <taxon>Bacteria</taxon>
        <taxon>Pseudomonadati</taxon>
        <taxon>Pseudomonadota</taxon>
        <taxon>Alphaproteobacteria</taxon>
        <taxon>Hyphomicrobiales</taxon>
        <taxon>Aurantimonadaceae</taxon>
        <taxon>Consotaella</taxon>
    </lineage>
</organism>
<dbReference type="PANTHER" id="PTHR43065">
    <property type="entry name" value="SENSOR HISTIDINE KINASE"/>
    <property type="match status" value="1"/>
</dbReference>
<evidence type="ECO:0000256" key="1">
    <source>
        <dbReference type="ARBA" id="ARBA00000085"/>
    </source>
</evidence>
<keyword evidence="3" id="KW-0597">Phosphoprotein</keyword>
<feature type="domain" description="Histidine kinase" evidence="10">
    <location>
        <begin position="397"/>
        <end position="613"/>
    </location>
</feature>
<feature type="coiled-coil region" evidence="9">
    <location>
        <begin position="354"/>
        <end position="381"/>
    </location>
</feature>
<dbReference type="SUPFAM" id="SSF55874">
    <property type="entry name" value="ATPase domain of HSP90 chaperone/DNA topoisomerase II/histidine kinase"/>
    <property type="match status" value="1"/>
</dbReference>
<gene>
    <name evidence="11" type="ORF">SAMN05428963_10439</name>
</gene>
<dbReference type="Pfam" id="PF00512">
    <property type="entry name" value="HisKA"/>
    <property type="match status" value="1"/>
</dbReference>
<keyword evidence="8" id="KW-0902">Two-component regulatory system</keyword>
<keyword evidence="4" id="KW-0808">Transferase</keyword>
<evidence type="ECO:0000256" key="9">
    <source>
        <dbReference type="SAM" id="Coils"/>
    </source>
</evidence>
<dbReference type="CDD" id="cd00082">
    <property type="entry name" value="HisKA"/>
    <property type="match status" value="1"/>
</dbReference>
<evidence type="ECO:0000313" key="11">
    <source>
        <dbReference type="EMBL" id="SJZ92238.1"/>
    </source>
</evidence>
<dbReference type="Proteomes" id="UP000190135">
    <property type="component" value="Unassembled WGS sequence"/>
</dbReference>
<evidence type="ECO:0000256" key="3">
    <source>
        <dbReference type="ARBA" id="ARBA00022553"/>
    </source>
</evidence>
<dbReference type="Gene3D" id="1.10.287.130">
    <property type="match status" value="1"/>
</dbReference>
<dbReference type="InterPro" id="IPR005467">
    <property type="entry name" value="His_kinase_dom"/>
</dbReference>
<keyword evidence="12" id="KW-1185">Reference proteome</keyword>